<organism evidence="1">
    <name type="scientific">marine sediment metagenome</name>
    <dbReference type="NCBI Taxonomy" id="412755"/>
    <lineage>
        <taxon>unclassified sequences</taxon>
        <taxon>metagenomes</taxon>
        <taxon>ecological metagenomes</taxon>
    </lineage>
</organism>
<protein>
    <submittedName>
        <fullName evidence="1">Uncharacterized protein</fullName>
    </submittedName>
</protein>
<dbReference type="EMBL" id="LAZR01041108">
    <property type="protein sequence ID" value="KKL12823.1"/>
    <property type="molecule type" value="Genomic_DNA"/>
</dbReference>
<name>A0A0F9DLJ5_9ZZZZ</name>
<comment type="caution">
    <text evidence="1">The sequence shown here is derived from an EMBL/GenBank/DDBJ whole genome shotgun (WGS) entry which is preliminary data.</text>
</comment>
<gene>
    <name evidence="1" type="ORF">LCGC14_2531880</name>
</gene>
<reference evidence="1" key="1">
    <citation type="journal article" date="2015" name="Nature">
        <title>Complex archaea that bridge the gap between prokaryotes and eukaryotes.</title>
        <authorList>
            <person name="Spang A."/>
            <person name="Saw J.H."/>
            <person name="Jorgensen S.L."/>
            <person name="Zaremba-Niedzwiedzka K."/>
            <person name="Martijn J."/>
            <person name="Lind A.E."/>
            <person name="van Eijk R."/>
            <person name="Schleper C."/>
            <person name="Guy L."/>
            <person name="Ettema T.J."/>
        </authorList>
    </citation>
    <scope>NUCLEOTIDE SEQUENCE</scope>
</reference>
<sequence length="41" mass="4467">MKEAIMKEALEAIVAIEEDSPAAFRAARLIAQETLDGLVHD</sequence>
<accession>A0A0F9DLJ5</accession>
<feature type="non-terminal residue" evidence="1">
    <location>
        <position position="41"/>
    </location>
</feature>
<proteinExistence type="predicted"/>
<evidence type="ECO:0000313" key="1">
    <source>
        <dbReference type="EMBL" id="KKL12823.1"/>
    </source>
</evidence>
<dbReference type="AlphaFoldDB" id="A0A0F9DLJ5"/>